<evidence type="ECO:0000259" key="1">
    <source>
        <dbReference type="PROSITE" id="PS50801"/>
    </source>
</evidence>
<dbReference type="PROSITE" id="PS50801">
    <property type="entry name" value="STAS"/>
    <property type="match status" value="1"/>
</dbReference>
<feature type="domain" description="STAS" evidence="1">
    <location>
        <begin position="24"/>
        <end position="123"/>
    </location>
</feature>
<organism evidence="2 3">
    <name type="scientific">Nonomuraea polychroma</name>
    <dbReference type="NCBI Taxonomy" id="46176"/>
    <lineage>
        <taxon>Bacteria</taxon>
        <taxon>Bacillati</taxon>
        <taxon>Actinomycetota</taxon>
        <taxon>Actinomycetes</taxon>
        <taxon>Streptosporangiales</taxon>
        <taxon>Streptosporangiaceae</taxon>
        <taxon>Nonomuraea</taxon>
    </lineage>
</organism>
<dbReference type="Gene3D" id="3.30.750.24">
    <property type="entry name" value="STAS domain"/>
    <property type="match status" value="1"/>
</dbReference>
<evidence type="ECO:0000313" key="3">
    <source>
        <dbReference type="Proteomes" id="UP000284824"/>
    </source>
</evidence>
<dbReference type="AlphaFoldDB" id="A0A438M6P6"/>
<accession>A0A438M6P6</accession>
<evidence type="ECO:0000313" key="2">
    <source>
        <dbReference type="EMBL" id="RVX41379.1"/>
    </source>
</evidence>
<sequence>MEERGQGQKDGLAIGMWHSDVCPVIGLQGELQAATIGDFFDQMGRVLADRPDVVVVDLSRVAFCDFDGVSALAGADRRARQLGARLVLAGAQGRCAQILHRTGLDRILRPLPIEAQAATTMPA</sequence>
<keyword evidence="3" id="KW-1185">Reference proteome</keyword>
<proteinExistence type="predicted"/>
<comment type="caution">
    <text evidence="2">The sequence shown here is derived from an EMBL/GenBank/DDBJ whole genome shotgun (WGS) entry which is preliminary data.</text>
</comment>
<dbReference type="CDD" id="cd07043">
    <property type="entry name" value="STAS_anti-anti-sigma_factors"/>
    <property type="match status" value="1"/>
</dbReference>
<dbReference type="Pfam" id="PF01740">
    <property type="entry name" value="STAS"/>
    <property type="match status" value="1"/>
</dbReference>
<dbReference type="EMBL" id="SAUN01000001">
    <property type="protein sequence ID" value="RVX41379.1"/>
    <property type="molecule type" value="Genomic_DNA"/>
</dbReference>
<reference evidence="2 3" key="1">
    <citation type="submission" date="2019-01" db="EMBL/GenBank/DDBJ databases">
        <title>Sequencing the genomes of 1000 actinobacteria strains.</title>
        <authorList>
            <person name="Klenk H.-P."/>
        </authorList>
    </citation>
    <scope>NUCLEOTIDE SEQUENCE [LARGE SCALE GENOMIC DNA]</scope>
    <source>
        <strain evidence="2 3">DSM 43925</strain>
    </source>
</reference>
<dbReference type="PANTHER" id="PTHR33495">
    <property type="entry name" value="ANTI-SIGMA FACTOR ANTAGONIST TM_1081-RELATED-RELATED"/>
    <property type="match status" value="1"/>
</dbReference>
<dbReference type="PANTHER" id="PTHR33495:SF2">
    <property type="entry name" value="ANTI-SIGMA FACTOR ANTAGONIST TM_1081-RELATED"/>
    <property type="match status" value="1"/>
</dbReference>
<protein>
    <submittedName>
        <fullName evidence="2">Anti-sigma B factor antagonist</fullName>
    </submittedName>
</protein>
<dbReference type="GO" id="GO:0043856">
    <property type="term" value="F:anti-sigma factor antagonist activity"/>
    <property type="evidence" value="ECO:0007669"/>
    <property type="project" value="TreeGrafter"/>
</dbReference>
<gene>
    <name evidence="2" type="ORF">EDD27_3904</name>
</gene>
<dbReference type="OrthoDB" id="3294096at2"/>
<dbReference type="InterPro" id="IPR002645">
    <property type="entry name" value="STAS_dom"/>
</dbReference>
<name>A0A438M6P6_9ACTN</name>
<dbReference type="Proteomes" id="UP000284824">
    <property type="component" value="Unassembled WGS sequence"/>
</dbReference>
<dbReference type="SUPFAM" id="SSF52091">
    <property type="entry name" value="SpoIIaa-like"/>
    <property type="match status" value="1"/>
</dbReference>
<dbReference type="InterPro" id="IPR036513">
    <property type="entry name" value="STAS_dom_sf"/>
</dbReference>